<protein>
    <submittedName>
        <fullName evidence="1">Uncharacterized protein</fullName>
    </submittedName>
</protein>
<name>E1YAD4_9BACT</name>
<proteinExistence type="predicted"/>
<organism evidence="1">
    <name type="scientific">uncultured Desulfobacterium sp</name>
    <dbReference type="NCBI Taxonomy" id="201089"/>
    <lineage>
        <taxon>Bacteria</taxon>
        <taxon>Pseudomonadati</taxon>
        <taxon>Thermodesulfobacteriota</taxon>
        <taxon>Desulfobacteria</taxon>
        <taxon>Desulfobacterales</taxon>
        <taxon>Desulfobacteriaceae</taxon>
        <taxon>Desulfobacterium</taxon>
        <taxon>environmental samples</taxon>
    </lineage>
</organism>
<dbReference type="AlphaFoldDB" id="E1YAD4"/>
<gene>
    <name evidence="1" type="ORF">N47_H23500</name>
</gene>
<accession>E1YAD4</accession>
<reference evidence="1" key="1">
    <citation type="journal article" date="2011" name="Environ. Microbiol.">
        <title>Genomic insights into the metabolic potential of the polycyclic aromatic hydrocarbon degrading sulfate-reducing Deltaproteobacterium N47.</title>
        <authorList>
            <person name="Bergmann F."/>
            <person name="Selesi D."/>
            <person name="Weinmaier T."/>
            <person name="Tischler P."/>
            <person name="Rattei T."/>
            <person name="Meckenstock R.U."/>
        </authorList>
    </citation>
    <scope>NUCLEOTIDE SEQUENCE</scope>
</reference>
<sequence length="143" mass="16386">MDEKQKKVATLYKAAVALRESMLLIYNGTTPNHSKFGAFRSFAEKYNILANEAAPEISNVNLLSTFRTENMKSAFSTVWGQQKEIFDNVLANLNILISLLEQQVGAKESEIDNIRNFFQANLRKAISVSQRQKKMFKMQWKAF</sequence>
<evidence type="ECO:0000313" key="1">
    <source>
        <dbReference type="EMBL" id="CBX27528.1"/>
    </source>
</evidence>
<dbReference type="EMBL" id="FR695866">
    <property type="protein sequence ID" value="CBX27528.1"/>
    <property type="molecule type" value="Genomic_DNA"/>
</dbReference>